<evidence type="ECO:0000256" key="2">
    <source>
        <dbReference type="ARBA" id="ARBA00005582"/>
    </source>
</evidence>
<dbReference type="GO" id="GO:0046872">
    <property type="term" value="F:metal ion binding"/>
    <property type="evidence" value="ECO:0007669"/>
    <property type="project" value="UniProtKB-KW"/>
</dbReference>
<dbReference type="PRINTS" id="PR00502">
    <property type="entry name" value="NUDIXFAMILY"/>
</dbReference>
<comment type="similarity">
    <text evidence="2 17">Belongs to the Nudix hydrolase family.</text>
</comment>
<dbReference type="GO" id="GO:0044715">
    <property type="term" value="F:8-oxo-dGDP phosphatase activity"/>
    <property type="evidence" value="ECO:0007669"/>
    <property type="project" value="TreeGrafter"/>
</dbReference>
<dbReference type="GO" id="GO:0008413">
    <property type="term" value="F:8-oxo-7,8-dihydroguanosine triphosphate pyrophosphatase activity"/>
    <property type="evidence" value="ECO:0007669"/>
    <property type="project" value="TreeGrafter"/>
</dbReference>
<keyword evidence="4" id="KW-0235">DNA replication</keyword>
<keyword evidence="9" id="KW-0234">DNA repair</keyword>
<evidence type="ECO:0000313" key="19">
    <source>
        <dbReference type="EMBL" id="MCB7479698.1"/>
    </source>
</evidence>
<comment type="cofactor">
    <cofactor evidence="1">
        <name>Mg(2+)</name>
        <dbReference type="ChEBI" id="CHEBI:18420"/>
    </cofactor>
</comment>
<name>A0A9X1LG22_9FLAO</name>
<evidence type="ECO:0000256" key="17">
    <source>
        <dbReference type="RuleBase" id="RU003476"/>
    </source>
</evidence>
<gene>
    <name evidence="19" type="ORF">LGQ90_00340</name>
</gene>
<dbReference type="Gene3D" id="3.90.79.10">
    <property type="entry name" value="Nucleoside Triphosphate Pyrophosphohydrolase"/>
    <property type="match status" value="1"/>
</dbReference>
<comment type="catalytic activity">
    <reaction evidence="10">
        <text>8-oxo-dGTP + H2O = 8-oxo-dGMP + diphosphate + H(+)</text>
        <dbReference type="Rhea" id="RHEA:31575"/>
        <dbReference type="ChEBI" id="CHEBI:15377"/>
        <dbReference type="ChEBI" id="CHEBI:15378"/>
        <dbReference type="ChEBI" id="CHEBI:33019"/>
        <dbReference type="ChEBI" id="CHEBI:63224"/>
        <dbReference type="ChEBI" id="CHEBI:77896"/>
        <dbReference type="EC" id="3.6.1.55"/>
    </reaction>
</comment>
<evidence type="ECO:0000256" key="15">
    <source>
        <dbReference type="ARBA" id="ARBA00041979"/>
    </source>
</evidence>
<evidence type="ECO:0000256" key="11">
    <source>
        <dbReference type="ARBA" id="ARBA00036904"/>
    </source>
</evidence>
<evidence type="ECO:0000256" key="4">
    <source>
        <dbReference type="ARBA" id="ARBA00022705"/>
    </source>
</evidence>
<dbReference type="AlphaFoldDB" id="A0A9X1LG22"/>
<keyword evidence="20" id="KW-1185">Reference proteome</keyword>
<evidence type="ECO:0000256" key="1">
    <source>
        <dbReference type="ARBA" id="ARBA00001946"/>
    </source>
</evidence>
<accession>A0A9X1LG22</accession>
<dbReference type="InterPro" id="IPR047127">
    <property type="entry name" value="MutT-like"/>
</dbReference>
<keyword evidence="5" id="KW-0479">Metal-binding</keyword>
<dbReference type="CDD" id="cd03425">
    <property type="entry name" value="NUDIX_MutT_NudA_like"/>
    <property type="match status" value="1"/>
</dbReference>
<evidence type="ECO:0000256" key="9">
    <source>
        <dbReference type="ARBA" id="ARBA00023204"/>
    </source>
</evidence>
<dbReference type="EC" id="3.6.1.55" evidence="12"/>
<evidence type="ECO:0000256" key="6">
    <source>
        <dbReference type="ARBA" id="ARBA00022763"/>
    </source>
</evidence>
<evidence type="ECO:0000256" key="8">
    <source>
        <dbReference type="ARBA" id="ARBA00022842"/>
    </source>
</evidence>
<dbReference type="InterPro" id="IPR000086">
    <property type="entry name" value="NUDIX_hydrolase_dom"/>
</dbReference>
<comment type="catalytic activity">
    <reaction evidence="11">
        <text>8-oxo-GTP + H2O = 8-oxo-GMP + diphosphate + H(+)</text>
        <dbReference type="Rhea" id="RHEA:67616"/>
        <dbReference type="ChEBI" id="CHEBI:15377"/>
        <dbReference type="ChEBI" id="CHEBI:15378"/>
        <dbReference type="ChEBI" id="CHEBI:33019"/>
        <dbReference type="ChEBI" id="CHEBI:143553"/>
        <dbReference type="ChEBI" id="CHEBI:145694"/>
    </reaction>
</comment>
<dbReference type="GO" id="GO:0035539">
    <property type="term" value="F:8-oxo-7,8-dihydrodeoxyguanosine triphosphate pyrophosphatase activity"/>
    <property type="evidence" value="ECO:0007669"/>
    <property type="project" value="UniProtKB-EC"/>
</dbReference>
<dbReference type="PROSITE" id="PS00893">
    <property type="entry name" value="NUDIX_BOX"/>
    <property type="match status" value="1"/>
</dbReference>
<keyword evidence="3" id="KW-0515">Mutator protein</keyword>
<dbReference type="InterPro" id="IPR020084">
    <property type="entry name" value="NUDIX_hydrolase_CS"/>
</dbReference>
<dbReference type="EMBL" id="JAJBZG010000001">
    <property type="protein sequence ID" value="MCB7479698.1"/>
    <property type="molecule type" value="Genomic_DNA"/>
</dbReference>
<dbReference type="GO" id="GO:0044716">
    <property type="term" value="F:8-oxo-GDP phosphatase activity"/>
    <property type="evidence" value="ECO:0007669"/>
    <property type="project" value="TreeGrafter"/>
</dbReference>
<evidence type="ECO:0000256" key="10">
    <source>
        <dbReference type="ARBA" id="ARBA00035861"/>
    </source>
</evidence>
<dbReference type="RefSeq" id="WP_229336945.1">
    <property type="nucleotide sequence ID" value="NZ_JAJBZG010000001.1"/>
</dbReference>
<sequence>MIQVTCALIEDNDRILCAQRSAEMKLPLKWEFPGGKLENGETLEDCLKREIKEELGLEITILERLPSNTHKYSENKIIKLIPFRCSLQTSEIDLKEHSKIEWAAIWQLENFDWAEADIPIVQHYIQNFK</sequence>
<dbReference type="InterPro" id="IPR020476">
    <property type="entry name" value="Nudix_hydrolase"/>
</dbReference>
<dbReference type="SUPFAM" id="SSF55811">
    <property type="entry name" value="Nudix"/>
    <property type="match status" value="1"/>
</dbReference>
<evidence type="ECO:0000313" key="20">
    <source>
        <dbReference type="Proteomes" id="UP001139414"/>
    </source>
</evidence>
<evidence type="ECO:0000256" key="3">
    <source>
        <dbReference type="ARBA" id="ARBA00022457"/>
    </source>
</evidence>
<dbReference type="PANTHER" id="PTHR47707:SF1">
    <property type="entry name" value="NUDIX HYDROLASE FAMILY PROTEIN"/>
    <property type="match status" value="1"/>
</dbReference>
<dbReference type="GO" id="GO:0006281">
    <property type="term" value="P:DNA repair"/>
    <property type="evidence" value="ECO:0007669"/>
    <property type="project" value="UniProtKB-KW"/>
</dbReference>
<dbReference type="InterPro" id="IPR015797">
    <property type="entry name" value="NUDIX_hydrolase-like_dom_sf"/>
</dbReference>
<evidence type="ECO:0000256" key="16">
    <source>
        <dbReference type="ARBA" id="ARBA00042798"/>
    </source>
</evidence>
<comment type="caution">
    <text evidence="19">The sequence shown here is derived from an EMBL/GenBank/DDBJ whole genome shotgun (WGS) entry which is preliminary data.</text>
</comment>
<reference evidence="19" key="1">
    <citation type="submission" date="2021-10" db="EMBL/GenBank/DDBJ databases">
        <title>Gramella sp. ASW11-100T, isolated from marine sediment.</title>
        <authorList>
            <person name="Xia C."/>
        </authorList>
    </citation>
    <scope>NUCLEOTIDE SEQUENCE</scope>
    <source>
        <strain evidence="19">ASW11-100</strain>
    </source>
</reference>
<protein>
    <recommendedName>
        <fullName evidence="13">8-oxo-dGTP diphosphatase</fullName>
        <ecNumber evidence="12">3.6.1.55</ecNumber>
    </recommendedName>
    <alternativeName>
        <fullName evidence="16">7,8-dihydro-8-oxoguanine-triphosphatase</fullName>
    </alternativeName>
    <alternativeName>
        <fullName evidence="15">Mutator protein MutT</fullName>
    </alternativeName>
    <alternativeName>
        <fullName evidence="14">dGTP pyrophosphohydrolase</fullName>
    </alternativeName>
</protein>
<dbReference type="Proteomes" id="UP001139414">
    <property type="component" value="Unassembled WGS sequence"/>
</dbReference>
<evidence type="ECO:0000256" key="5">
    <source>
        <dbReference type="ARBA" id="ARBA00022723"/>
    </source>
</evidence>
<dbReference type="GO" id="GO:0006260">
    <property type="term" value="P:DNA replication"/>
    <property type="evidence" value="ECO:0007669"/>
    <property type="project" value="UniProtKB-KW"/>
</dbReference>
<organism evidence="19 20">
    <name type="scientific">Christiangramia sediminis</name>
    <dbReference type="NCBI Taxonomy" id="2881336"/>
    <lineage>
        <taxon>Bacteria</taxon>
        <taxon>Pseudomonadati</taxon>
        <taxon>Bacteroidota</taxon>
        <taxon>Flavobacteriia</taxon>
        <taxon>Flavobacteriales</taxon>
        <taxon>Flavobacteriaceae</taxon>
        <taxon>Christiangramia</taxon>
    </lineage>
</organism>
<keyword evidence="8" id="KW-0460">Magnesium</keyword>
<dbReference type="PROSITE" id="PS51462">
    <property type="entry name" value="NUDIX"/>
    <property type="match status" value="1"/>
</dbReference>
<evidence type="ECO:0000256" key="7">
    <source>
        <dbReference type="ARBA" id="ARBA00022801"/>
    </source>
</evidence>
<evidence type="ECO:0000256" key="12">
    <source>
        <dbReference type="ARBA" id="ARBA00038905"/>
    </source>
</evidence>
<evidence type="ECO:0000259" key="18">
    <source>
        <dbReference type="PROSITE" id="PS51462"/>
    </source>
</evidence>
<keyword evidence="7 17" id="KW-0378">Hydrolase</keyword>
<evidence type="ECO:0000256" key="14">
    <source>
        <dbReference type="ARBA" id="ARBA00041592"/>
    </source>
</evidence>
<dbReference type="Pfam" id="PF00293">
    <property type="entry name" value="NUDIX"/>
    <property type="match status" value="1"/>
</dbReference>
<proteinExistence type="inferred from homology"/>
<keyword evidence="6" id="KW-0227">DNA damage</keyword>
<dbReference type="PANTHER" id="PTHR47707">
    <property type="entry name" value="8-OXO-DGTP DIPHOSPHATASE"/>
    <property type="match status" value="1"/>
</dbReference>
<feature type="domain" description="Nudix hydrolase" evidence="18">
    <location>
        <begin position="1"/>
        <end position="129"/>
    </location>
</feature>
<evidence type="ECO:0000256" key="13">
    <source>
        <dbReference type="ARBA" id="ARBA00040794"/>
    </source>
</evidence>